<keyword evidence="8" id="KW-1278">Translocase</keyword>
<feature type="transmembrane region" description="Helical" evidence="12">
    <location>
        <begin position="89"/>
        <end position="113"/>
    </location>
</feature>
<evidence type="ECO:0000256" key="12">
    <source>
        <dbReference type="SAM" id="Phobius"/>
    </source>
</evidence>
<evidence type="ECO:0000256" key="9">
    <source>
        <dbReference type="ARBA" id="ARBA00022989"/>
    </source>
</evidence>
<evidence type="ECO:0000256" key="11">
    <source>
        <dbReference type="ARBA" id="ARBA00034018"/>
    </source>
</evidence>
<feature type="transmembrane region" description="Helical" evidence="12">
    <location>
        <begin position="317"/>
        <end position="340"/>
    </location>
</feature>
<keyword evidence="6" id="KW-0547">Nucleotide-binding</keyword>
<keyword evidence="9 12" id="KW-1133">Transmembrane helix</keyword>
<dbReference type="PROSITE" id="PS50929">
    <property type="entry name" value="ABC_TM1F"/>
    <property type="match status" value="2"/>
</dbReference>
<evidence type="ECO:0000256" key="1">
    <source>
        <dbReference type="ARBA" id="ARBA00004141"/>
    </source>
</evidence>
<feature type="domain" description="ABC transporter" evidence="13">
    <location>
        <begin position="636"/>
        <end position="859"/>
    </location>
</feature>
<feature type="transmembrane region" description="Helical" evidence="12">
    <location>
        <begin position="445"/>
        <end position="472"/>
    </location>
</feature>
<dbReference type="Gene3D" id="1.20.1560.10">
    <property type="entry name" value="ABC transporter type 1, transmembrane domain"/>
    <property type="match status" value="3"/>
</dbReference>
<keyword evidence="10 12" id="KW-0472">Membrane</keyword>
<evidence type="ECO:0000313" key="16">
    <source>
        <dbReference type="Proteomes" id="UP001154282"/>
    </source>
</evidence>
<evidence type="ECO:0000313" key="15">
    <source>
        <dbReference type="EMBL" id="CAI0414778.1"/>
    </source>
</evidence>
<organism evidence="15 16">
    <name type="scientific">Linum tenue</name>
    <dbReference type="NCBI Taxonomy" id="586396"/>
    <lineage>
        <taxon>Eukaryota</taxon>
        <taxon>Viridiplantae</taxon>
        <taxon>Streptophyta</taxon>
        <taxon>Embryophyta</taxon>
        <taxon>Tracheophyta</taxon>
        <taxon>Spermatophyta</taxon>
        <taxon>Magnoliopsida</taxon>
        <taxon>eudicotyledons</taxon>
        <taxon>Gunneridae</taxon>
        <taxon>Pentapetalae</taxon>
        <taxon>rosids</taxon>
        <taxon>fabids</taxon>
        <taxon>Malpighiales</taxon>
        <taxon>Linaceae</taxon>
        <taxon>Linum</taxon>
    </lineage>
</organism>
<dbReference type="EC" id="7.6.2.2" evidence="3"/>
<gene>
    <name evidence="15" type="ORF">LITE_LOCUS16409</name>
</gene>
<dbReference type="InterPro" id="IPR044726">
    <property type="entry name" value="ABCC_6TM_D2"/>
</dbReference>
<dbReference type="PANTHER" id="PTHR24223">
    <property type="entry name" value="ATP-BINDING CASSETTE SUB-FAMILY C"/>
    <property type="match status" value="1"/>
</dbReference>
<reference evidence="15" key="1">
    <citation type="submission" date="2022-08" db="EMBL/GenBank/DDBJ databases">
        <authorList>
            <person name="Gutierrez-Valencia J."/>
        </authorList>
    </citation>
    <scope>NUCLEOTIDE SEQUENCE</scope>
</reference>
<evidence type="ECO:0000256" key="5">
    <source>
        <dbReference type="ARBA" id="ARBA00022692"/>
    </source>
</evidence>
<feature type="transmembrane region" description="Helical" evidence="12">
    <location>
        <begin position="191"/>
        <end position="209"/>
    </location>
</feature>
<dbReference type="SUPFAM" id="SSF52540">
    <property type="entry name" value="P-loop containing nucleoside triphosphate hydrolases"/>
    <property type="match status" value="2"/>
</dbReference>
<evidence type="ECO:0000256" key="2">
    <source>
        <dbReference type="ARBA" id="ARBA00009726"/>
    </source>
</evidence>
<proteinExistence type="inferred from homology"/>
<dbReference type="Pfam" id="PF24358">
    <property type="entry name" value="ABCC10_N"/>
    <property type="match status" value="1"/>
</dbReference>
<evidence type="ECO:0000256" key="3">
    <source>
        <dbReference type="ARBA" id="ARBA00012191"/>
    </source>
</evidence>
<feature type="domain" description="ABC transmembrane type-1" evidence="14">
    <location>
        <begin position="1024"/>
        <end position="1118"/>
    </location>
</feature>
<evidence type="ECO:0000256" key="4">
    <source>
        <dbReference type="ARBA" id="ARBA00022448"/>
    </source>
</evidence>
<feature type="transmembrane region" description="Helical" evidence="12">
    <location>
        <begin position="929"/>
        <end position="948"/>
    </location>
</feature>
<dbReference type="InterPro" id="IPR050173">
    <property type="entry name" value="ABC_transporter_C-like"/>
</dbReference>
<dbReference type="InterPro" id="IPR027417">
    <property type="entry name" value="P-loop_NTPase"/>
</dbReference>
<dbReference type="Proteomes" id="UP001154282">
    <property type="component" value="Unassembled WGS sequence"/>
</dbReference>
<evidence type="ECO:0000259" key="13">
    <source>
        <dbReference type="PROSITE" id="PS50893"/>
    </source>
</evidence>
<dbReference type="InterPro" id="IPR003593">
    <property type="entry name" value="AAA+_ATPase"/>
</dbReference>
<feature type="transmembrane region" description="Helical" evidence="12">
    <location>
        <begin position="968"/>
        <end position="990"/>
    </location>
</feature>
<dbReference type="Gene3D" id="3.40.50.300">
    <property type="entry name" value="P-loop containing nucleotide triphosphate hydrolases"/>
    <property type="match status" value="2"/>
</dbReference>
<dbReference type="SUPFAM" id="SSF90123">
    <property type="entry name" value="ABC transporter transmembrane region"/>
    <property type="match status" value="2"/>
</dbReference>
<dbReference type="Pfam" id="PF00664">
    <property type="entry name" value="ABC_membrane"/>
    <property type="match status" value="2"/>
</dbReference>
<feature type="domain" description="ABC transporter" evidence="13">
    <location>
        <begin position="1191"/>
        <end position="1427"/>
    </location>
</feature>
<dbReference type="CDD" id="cd18580">
    <property type="entry name" value="ABC_6TM_ABCC_D2"/>
    <property type="match status" value="1"/>
</dbReference>
<name>A0AAV0K110_9ROSI</name>
<dbReference type="InterPro" id="IPR036640">
    <property type="entry name" value="ABC1_TM_sf"/>
</dbReference>
<dbReference type="InterPro" id="IPR003439">
    <property type="entry name" value="ABC_transporter-like_ATP-bd"/>
</dbReference>
<dbReference type="PROSITE" id="PS50893">
    <property type="entry name" value="ABC_TRANSPORTER_2"/>
    <property type="match status" value="2"/>
</dbReference>
<comment type="subcellular location">
    <subcellularLocation>
        <location evidence="1">Membrane</location>
        <topology evidence="1">Multi-pass membrane protein</topology>
    </subcellularLocation>
</comment>
<feature type="transmembrane region" description="Helical" evidence="12">
    <location>
        <begin position="49"/>
        <end position="68"/>
    </location>
</feature>
<dbReference type="GO" id="GO:0016020">
    <property type="term" value="C:membrane"/>
    <property type="evidence" value="ECO:0007669"/>
    <property type="project" value="UniProtKB-SubCell"/>
</dbReference>
<dbReference type="InterPro" id="IPR056228">
    <property type="entry name" value="ABCC10-like_N"/>
</dbReference>
<keyword evidence="16" id="KW-1185">Reference proteome</keyword>
<sequence length="1439" mass="159733">MKELEGIWATFCGDSECSSSHGGAMNKCSSSPSSSFQALINPYSCINHLLVICVQILLFLILFSIFIARIYQRNKLVDPPSNWISTSPLISTSAILNGSLSLAYLGWGIWMFFSELDKDGCFSPLHGSWLVLIFQGFTWLLLNLTVSLKSLLTSYATAIKVCLILNFLHSGFLCVISLGEAVRNDSVSVQLVLDMLCFPGSILFLVCTLKPSVSVQGISHGGDGSCEEPLLRGNAEVDDQNVTPFAKAGIFSRMTFWWLNPLMRKGKNKLLDDQDIPFLRDEDRAESCYLVLMGHLRKNTQKGSPAMLKAIISWQWTGIWVSGICALIKILTLSTGPLFLKSFVELAQGKEAFKYQGYVLTLVLFLAKCLESLSERQWYFETRLIGIQVRSMLSAAIYHKQLKLSTAAKASHSSGEIVNYVTADAYRIGEFPYWFHQIWTTTIQLCLALVIIYSAVGLATAAAVLAILLVVLPTYPMIKWQHKYQTNLMSAQDKRLKAISEALANMKVLKLYAWEKHFRNVIQGLRNEEFEWISGVLSVKGLQMVLFWTSPVLVPAITFWASYLLGIPLTASNVFTTLASLRLLQEPIRLIPDVVGVFIEAKVSLDRIVRFLEAPELLNIGVKQKFNTVLDQSIIISATEISWYTELPSSKATLRNINLEVKKGEKVAICGEVGSGKSTLLAAVLGEVAWINGKVKVYGKIAYVSQAAWIQTGTIQDNILFGSAMERMRYHEVLDKCSLVKDLEMLPYGDLTQIGERGVNLSGGQKQRVQLARALYQNADVYLLDDPFSAVDAHTATNLFNEYVMEALAGKTVLLVTHQVDFLPSFDSILLMSGGEIIRAATYDQLMSSSSEFQKLVDAHKNTVEKDSSLSFSSSTTKTATSGEEIQRIRATEQSNAPAQDQLIKQEEKETGDTGFKPYVQYLNHGNGILYYSLALIAHTIFVLGNLLQNYYLAAGIQDPKISKVNLLAVYSAIGGIMAAFLLVRSWLVVKLGCVTSESIFSNLLVSLFRAPMSFYDSTPLGRILSRKYYIASSKEFMRINGTSKSTLASHLAESIAGAMTIRAFGEEERLFAKNLELIDRNASPYFHSFTANEWLILRLQFVCAIILSSTTLAMAMLDLGASASGFIGMELSYGLSLNLFLLVSIQFQCLVSNLIISVERLEQYTHIDSEAPEVIPSNRPEPNWPAIGKVEVTNLKVRYRPNSPLVLQGVSFTVEGGHKIGIVGRTGSGKTTLISALFRLVEIEPEGGKIAIDGIDISQIGLHDLRSRLAIIPQDPTLFVGTVRYNLDPLSEHTDEEVWQVLEKCHLKEAIGEKQEGLNAPVAQEGSNWSMGQRQLFCLGRAILKRSRILVLDEATASIDNTTDAILQRTIRTEFEDCTVITVAHRIPTVMDCHKVLAISDGKVVEYDEPMELMKRESSLFAQLVKEYWSRTSDNIIV</sequence>
<evidence type="ECO:0000256" key="8">
    <source>
        <dbReference type="ARBA" id="ARBA00022967"/>
    </source>
</evidence>
<comment type="similarity">
    <text evidence="2">Belongs to the ABC transporter superfamily. ABCC family. Conjugate transporter (TC 3.A.1.208) subfamily.</text>
</comment>
<feature type="transmembrane region" description="Helical" evidence="12">
    <location>
        <begin position="125"/>
        <end position="146"/>
    </location>
</feature>
<dbReference type="FunFam" id="3.40.50.300:FF:000923">
    <property type="entry name" value="ABC transporter C family member 10"/>
    <property type="match status" value="1"/>
</dbReference>
<dbReference type="InterPro" id="IPR044746">
    <property type="entry name" value="ABCC_6TM_D1"/>
</dbReference>
<dbReference type="SMART" id="SM00382">
    <property type="entry name" value="AAA"/>
    <property type="match status" value="2"/>
</dbReference>
<dbReference type="InterPro" id="IPR011527">
    <property type="entry name" value="ABC1_TM_dom"/>
</dbReference>
<dbReference type="PROSITE" id="PS00211">
    <property type="entry name" value="ABC_TRANSPORTER_1"/>
    <property type="match status" value="1"/>
</dbReference>
<feature type="transmembrane region" description="Helical" evidence="12">
    <location>
        <begin position="1096"/>
        <end position="1118"/>
    </location>
</feature>
<feature type="transmembrane region" description="Helical" evidence="12">
    <location>
        <begin position="545"/>
        <end position="565"/>
    </location>
</feature>
<dbReference type="GO" id="GO:0016887">
    <property type="term" value="F:ATP hydrolysis activity"/>
    <property type="evidence" value="ECO:0007669"/>
    <property type="project" value="InterPro"/>
</dbReference>
<dbReference type="PANTHER" id="PTHR24223:SF263">
    <property type="entry name" value="ABC-TYPE XENOBIOTIC TRANSPORTER"/>
    <property type="match status" value="1"/>
</dbReference>
<dbReference type="FunFam" id="1.20.1560.10:FF:000003">
    <property type="entry name" value="ABC transporter C family member 10"/>
    <property type="match status" value="1"/>
</dbReference>
<dbReference type="CDD" id="cd03244">
    <property type="entry name" value="ABCC_MRP_domain2"/>
    <property type="match status" value="1"/>
</dbReference>
<dbReference type="CDD" id="cd18579">
    <property type="entry name" value="ABC_6TM_ABCC_D1"/>
    <property type="match status" value="1"/>
</dbReference>
<feature type="domain" description="ABC transmembrane type-1" evidence="14">
    <location>
        <begin position="320"/>
        <end position="600"/>
    </location>
</feature>
<keyword evidence="7" id="KW-0067">ATP-binding</keyword>
<comment type="caution">
    <text evidence="15">The sequence shown here is derived from an EMBL/GenBank/DDBJ whole genome shotgun (WGS) entry which is preliminary data.</text>
</comment>
<dbReference type="InterPro" id="IPR017871">
    <property type="entry name" value="ABC_transporter-like_CS"/>
</dbReference>
<comment type="catalytic activity">
    <reaction evidence="11">
        <text>ATP + H2O + xenobioticSide 1 = ADP + phosphate + xenobioticSide 2.</text>
        <dbReference type="EC" id="7.6.2.2"/>
    </reaction>
</comment>
<evidence type="ECO:0000259" key="14">
    <source>
        <dbReference type="PROSITE" id="PS50929"/>
    </source>
</evidence>
<feature type="transmembrane region" description="Helical" evidence="12">
    <location>
        <begin position="158"/>
        <end position="179"/>
    </location>
</feature>
<dbReference type="CDD" id="cd03250">
    <property type="entry name" value="ABCC_MRP_domain1"/>
    <property type="match status" value="1"/>
</dbReference>
<evidence type="ECO:0000256" key="10">
    <source>
        <dbReference type="ARBA" id="ARBA00023136"/>
    </source>
</evidence>
<dbReference type="FunFam" id="3.40.50.300:FF:000169">
    <property type="entry name" value="ABC transporter C family member 3"/>
    <property type="match status" value="1"/>
</dbReference>
<dbReference type="EMBL" id="CAMGYJ010000005">
    <property type="protein sequence ID" value="CAI0414778.1"/>
    <property type="molecule type" value="Genomic_DNA"/>
</dbReference>
<feature type="transmembrane region" description="Helical" evidence="12">
    <location>
        <begin position="352"/>
        <end position="370"/>
    </location>
</feature>
<evidence type="ECO:0000256" key="6">
    <source>
        <dbReference type="ARBA" id="ARBA00022741"/>
    </source>
</evidence>
<dbReference type="GO" id="GO:0008559">
    <property type="term" value="F:ABC-type xenobiotic transporter activity"/>
    <property type="evidence" value="ECO:0007669"/>
    <property type="project" value="UniProtKB-EC"/>
</dbReference>
<evidence type="ECO:0000256" key="7">
    <source>
        <dbReference type="ARBA" id="ARBA00022840"/>
    </source>
</evidence>
<keyword evidence="4" id="KW-0813">Transport</keyword>
<dbReference type="Pfam" id="PF00005">
    <property type="entry name" value="ABC_tran"/>
    <property type="match status" value="2"/>
</dbReference>
<accession>A0AAV0K110</accession>
<dbReference type="GO" id="GO:0005524">
    <property type="term" value="F:ATP binding"/>
    <property type="evidence" value="ECO:0007669"/>
    <property type="project" value="UniProtKB-KW"/>
</dbReference>
<protein>
    <recommendedName>
        <fullName evidence="3">ABC-type xenobiotic transporter</fullName>
        <ecNumber evidence="3">7.6.2.2</ecNumber>
    </recommendedName>
</protein>
<keyword evidence="5 12" id="KW-0812">Transmembrane</keyword>